<evidence type="ECO:0000313" key="9">
    <source>
        <dbReference type="Proteomes" id="UP000019132"/>
    </source>
</evidence>
<keyword evidence="5 6" id="KW-0472">Membrane</keyword>
<dbReference type="GO" id="GO:0005216">
    <property type="term" value="F:monoatomic ion channel activity"/>
    <property type="evidence" value="ECO:0007669"/>
    <property type="project" value="InterPro"/>
</dbReference>
<keyword evidence="9" id="KW-1185">Reference proteome</keyword>
<dbReference type="PANTHER" id="PTHR10582">
    <property type="entry name" value="TRANSIENT RECEPTOR POTENTIAL ION CHANNEL PROTEIN"/>
    <property type="match status" value="1"/>
</dbReference>
<accession>K3WH65</accession>
<dbReference type="VEuPathDB" id="FungiDB:PYU1_G004296"/>
<sequence length="259" mass="29340">MLVFFYISNLVLPKLQLTLLEDGSLLESSDFKWVDFEVSLDWFIGIAKICCCTIPFEVLQGFGAVRKCLLSVLSILLCVNLMQALLVSSFFSVLIFTFARMCRVVAQFVFHYFLLLLGFSGAFRLLFHGLGPHIGFLSSMRVVFLVTFGELNYSQNSHFANALNARNLVGFVLLVLYVVVVTIVALNLMTALMTSEYEEVRSQAEECALLKLAGALHRYEKWLERGIVKQLYESPWGVKLLQNCVRRIRVLVQSSLVEV</sequence>
<dbReference type="InterPro" id="IPR024862">
    <property type="entry name" value="TRPV"/>
</dbReference>
<dbReference type="InParanoid" id="K3WH65"/>
<comment type="subcellular location">
    <subcellularLocation>
        <location evidence="1">Membrane</location>
        <topology evidence="1">Multi-pass membrane protein</topology>
    </subcellularLocation>
</comment>
<proteinExistence type="predicted"/>
<evidence type="ECO:0000256" key="2">
    <source>
        <dbReference type="ARBA" id="ARBA00022692"/>
    </source>
</evidence>
<reference evidence="9" key="1">
    <citation type="journal article" date="2010" name="Genome Biol.">
        <title>Genome sequence of the necrotrophic plant pathogen Pythium ultimum reveals original pathogenicity mechanisms and effector repertoire.</title>
        <authorList>
            <person name="Levesque C.A."/>
            <person name="Brouwer H."/>
            <person name="Cano L."/>
            <person name="Hamilton J.P."/>
            <person name="Holt C."/>
            <person name="Huitema E."/>
            <person name="Raffaele S."/>
            <person name="Robideau G.P."/>
            <person name="Thines M."/>
            <person name="Win J."/>
            <person name="Zerillo M.M."/>
            <person name="Beakes G.W."/>
            <person name="Boore J.L."/>
            <person name="Busam D."/>
            <person name="Dumas B."/>
            <person name="Ferriera S."/>
            <person name="Fuerstenberg S.I."/>
            <person name="Gachon C.M."/>
            <person name="Gaulin E."/>
            <person name="Govers F."/>
            <person name="Grenville-Briggs L."/>
            <person name="Horner N."/>
            <person name="Hostetler J."/>
            <person name="Jiang R.H."/>
            <person name="Johnson J."/>
            <person name="Krajaejun T."/>
            <person name="Lin H."/>
            <person name="Meijer H.J."/>
            <person name="Moore B."/>
            <person name="Morris P."/>
            <person name="Phuntmart V."/>
            <person name="Puiu D."/>
            <person name="Shetty J."/>
            <person name="Stajich J.E."/>
            <person name="Tripathy S."/>
            <person name="Wawra S."/>
            <person name="van West P."/>
            <person name="Whitty B.R."/>
            <person name="Coutinho P.M."/>
            <person name="Henrissat B."/>
            <person name="Martin F."/>
            <person name="Thomas P.D."/>
            <person name="Tyler B.M."/>
            <person name="De Vries R.P."/>
            <person name="Kamoun S."/>
            <person name="Yandell M."/>
            <person name="Tisserat N."/>
            <person name="Buell C.R."/>
        </authorList>
    </citation>
    <scope>NUCLEOTIDE SEQUENCE</scope>
    <source>
        <strain evidence="9">DAOM:BR144</strain>
    </source>
</reference>
<evidence type="ECO:0000313" key="8">
    <source>
        <dbReference type="EnsemblProtists" id="PYU1_T004306"/>
    </source>
</evidence>
<evidence type="ECO:0000256" key="6">
    <source>
        <dbReference type="SAM" id="Phobius"/>
    </source>
</evidence>
<organism evidence="8 9">
    <name type="scientific">Globisporangium ultimum (strain ATCC 200006 / CBS 805.95 / DAOM BR144)</name>
    <name type="common">Pythium ultimum</name>
    <dbReference type="NCBI Taxonomy" id="431595"/>
    <lineage>
        <taxon>Eukaryota</taxon>
        <taxon>Sar</taxon>
        <taxon>Stramenopiles</taxon>
        <taxon>Oomycota</taxon>
        <taxon>Peronosporomycetes</taxon>
        <taxon>Pythiales</taxon>
        <taxon>Pythiaceae</taxon>
        <taxon>Globisporangium</taxon>
    </lineage>
</organism>
<evidence type="ECO:0000256" key="5">
    <source>
        <dbReference type="ARBA" id="ARBA00023136"/>
    </source>
</evidence>
<keyword evidence="3" id="KW-0677">Repeat</keyword>
<evidence type="ECO:0000259" key="7">
    <source>
        <dbReference type="Pfam" id="PF08016"/>
    </source>
</evidence>
<dbReference type="GO" id="GO:0098703">
    <property type="term" value="P:calcium ion import across plasma membrane"/>
    <property type="evidence" value="ECO:0007669"/>
    <property type="project" value="TreeGrafter"/>
</dbReference>
<dbReference type="InterPro" id="IPR013122">
    <property type="entry name" value="PKD1_2_channel"/>
</dbReference>
<reference evidence="9" key="2">
    <citation type="submission" date="2010-04" db="EMBL/GenBank/DDBJ databases">
        <authorList>
            <person name="Buell R."/>
            <person name="Hamilton J."/>
            <person name="Hostetler J."/>
        </authorList>
    </citation>
    <scope>NUCLEOTIDE SEQUENCE [LARGE SCALE GENOMIC DNA]</scope>
    <source>
        <strain evidence="9">DAOM:BR144</strain>
    </source>
</reference>
<evidence type="ECO:0000256" key="3">
    <source>
        <dbReference type="ARBA" id="ARBA00022737"/>
    </source>
</evidence>
<feature type="domain" description="Polycystin cation channel PKD1/PKD2" evidence="7">
    <location>
        <begin position="55"/>
        <end position="200"/>
    </location>
</feature>
<dbReference type="EnsemblProtists" id="PYU1_T004306">
    <property type="protein sequence ID" value="PYU1_T004306"/>
    <property type="gene ID" value="PYU1_G004296"/>
</dbReference>
<dbReference type="eggNOG" id="KOG0510">
    <property type="taxonomic scope" value="Eukaryota"/>
</dbReference>
<dbReference type="PANTHER" id="PTHR10582:SF2">
    <property type="entry name" value="INACTIVE"/>
    <property type="match status" value="1"/>
</dbReference>
<dbReference type="HOGENOM" id="CLU_1075523_0_0_1"/>
<name>K3WH65_GLOUD</name>
<evidence type="ECO:0000256" key="1">
    <source>
        <dbReference type="ARBA" id="ARBA00004141"/>
    </source>
</evidence>
<feature type="transmembrane region" description="Helical" evidence="6">
    <location>
        <begin position="171"/>
        <end position="193"/>
    </location>
</feature>
<keyword evidence="4 6" id="KW-1133">Transmembrane helix</keyword>
<evidence type="ECO:0000256" key="4">
    <source>
        <dbReference type="ARBA" id="ARBA00022989"/>
    </source>
</evidence>
<dbReference type="Pfam" id="PF08016">
    <property type="entry name" value="PKD_channel"/>
    <property type="match status" value="1"/>
</dbReference>
<dbReference type="GO" id="GO:0005886">
    <property type="term" value="C:plasma membrane"/>
    <property type="evidence" value="ECO:0007669"/>
    <property type="project" value="TreeGrafter"/>
</dbReference>
<feature type="transmembrane region" description="Helical" evidence="6">
    <location>
        <begin position="69"/>
        <end position="96"/>
    </location>
</feature>
<reference evidence="8" key="3">
    <citation type="submission" date="2015-02" db="UniProtKB">
        <authorList>
            <consortium name="EnsemblProtists"/>
        </authorList>
    </citation>
    <scope>IDENTIFICATION</scope>
    <source>
        <strain evidence="8">DAOM BR144</strain>
    </source>
</reference>
<dbReference type="AlphaFoldDB" id="K3WH65"/>
<dbReference type="EMBL" id="GL376567">
    <property type="status" value="NOT_ANNOTATED_CDS"/>
    <property type="molecule type" value="Genomic_DNA"/>
</dbReference>
<feature type="transmembrane region" description="Helical" evidence="6">
    <location>
        <begin position="108"/>
        <end position="127"/>
    </location>
</feature>
<dbReference type="Proteomes" id="UP000019132">
    <property type="component" value="Unassembled WGS sequence"/>
</dbReference>
<protein>
    <recommendedName>
        <fullName evidence="7">Polycystin cation channel PKD1/PKD2 domain-containing protein</fullName>
    </recommendedName>
</protein>
<keyword evidence="2 6" id="KW-0812">Transmembrane</keyword>